<dbReference type="AlphaFoldDB" id="A0A840E894"/>
<keyword evidence="1" id="KW-0732">Signal</keyword>
<evidence type="ECO:0000313" key="2">
    <source>
        <dbReference type="EMBL" id="MBB4078288.1"/>
    </source>
</evidence>
<evidence type="ECO:0008006" key="4">
    <source>
        <dbReference type="Google" id="ProtNLM"/>
    </source>
</evidence>
<evidence type="ECO:0000313" key="3">
    <source>
        <dbReference type="Proteomes" id="UP000576209"/>
    </source>
</evidence>
<feature type="signal peptide" evidence="1">
    <location>
        <begin position="1"/>
        <end position="21"/>
    </location>
</feature>
<sequence>MMRYLTIVLLLALGLPLTAQTDSGPDRWYGHQLTTSVGMAQNSGMRGSFWGTEEFTQNYLSMGVEYHLIVPLRSFTVGIGPGLAVMDGRRRERAASLTGLVEYRLGQGRVRTVGRLTGGINLPVGHRDQPLESRSLGTVLHPSVGIVLTPPGGHWGSLLFDVGYRFTEMTLSTTNAVQQRSDREVTYRRLTFTTGIRF</sequence>
<gene>
    <name evidence="2" type="ORF">GGR28_000889</name>
</gene>
<name>A0A840E894_9BACT</name>
<evidence type="ECO:0000256" key="1">
    <source>
        <dbReference type="SAM" id="SignalP"/>
    </source>
</evidence>
<dbReference type="Proteomes" id="UP000576209">
    <property type="component" value="Unassembled WGS sequence"/>
</dbReference>
<keyword evidence="3" id="KW-1185">Reference proteome</keyword>
<comment type="caution">
    <text evidence="2">The sequence shown here is derived from an EMBL/GenBank/DDBJ whole genome shotgun (WGS) entry which is preliminary data.</text>
</comment>
<proteinExistence type="predicted"/>
<accession>A0A840E894</accession>
<dbReference type="EMBL" id="JACIFF010000001">
    <property type="protein sequence ID" value="MBB4078288.1"/>
    <property type="molecule type" value="Genomic_DNA"/>
</dbReference>
<protein>
    <recommendedName>
        <fullName evidence="4">Outer membrane protein beta-barrel domain-containing protein</fullName>
    </recommendedName>
</protein>
<dbReference type="RefSeq" id="WP_183494500.1">
    <property type="nucleotide sequence ID" value="NZ_JACIFF010000001.1"/>
</dbReference>
<feature type="chain" id="PRO_5032892225" description="Outer membrane protein beta-barrel domain-containing protein" evidence="1">
    <location>
        <begin position="22"/>
        <end position="198"/>
    </location>
</feature>
<reference evidence="2 3" key="1">
    <citation type="submission" date="2020-08" db="EMBL/GenBank/DDBJ databases">
        <title>Genomic Encyclopedia of Type Strains, Phase IV (KMG-IV): sequencing the most valuable type-strain genomes for metagenomic binning, comparative biology and taxonomic classification.</title>
        <authorList>
            <person name="Goeker M."/>
        </authorList>
    </citation>
    <scope>NUCLEOTIDE SEQUENCE [LARGE SCALE GENOMIC DNA]</scope>
    <source>
        <strain evidence="2 3">DSM 105137</strain>
    </source>
</reference>
<organism evidence="2 3">
    <name type="scientific">Neolewinella aquimaris</name>
    <dbReference type="NCBI Taxonomy" id="1835722"/>
    <lineage>
        <taxon>Bacteria</taxon>
        <taxon>Pseudomonadati</taxon>
        <taxon>Bacteroidota</taxon>
        <taxon>Saprospiria</taxon>
        <taxon>Saprospirales</taxon>
        <taxon>Lewinellaceae</taxon>
        <taxon>Neolewinella</taxon>
    </lineage>
</organism>